<dbReference type="Proteomes" id="UP000664904">
    <property type="component" value="Chromosome"/>
</dbReference>
<gene>
    <name evidence="2" type="ORF">J5O05_11190</name>
</gene>
<keyword evidence="1" id="KW-1133">Transmembrane helix</keyword>
<feature type="transmembrane region" description="Helical" evidence="1">
    <location>
        <begin position="26"/>
        <end position="45"/>
    </location>
</feature>
<organism evidence="2 3">
    <name type="scientific">Pseudoalteromonas xiamenensis</name>
    <dbReference type="NCBI Taxonomy" id="882626"/>
    <lineage>
        <taxon>Bacteria</taxon>
        <taxon>Pseudomonadati</taxon>
        <taxon>Pseudomonadota</taxon>
        <taxon>Gammaproteobacteria</taxon>
        <taxon>Alteromonadales</taxon>
        <taxon>Pseudoalteromonadaceae</taxon>
        <taxon>Pseudoalteromonas</taxon>
    </lineage>
</organism>
<dbReference type="KEGG" id="pxi:J5O05_11190"/>
<proteinExistence type="predicted"/>
<accession>A0A975DEV0</accession>
<evidence type="ECO:0000313" key="2">
    <source>
        <dbReference type="EMBL" id="QTH70528.1"/>
    </source>
</evidence>
<feature type="transmembrane region" description="Helical" evidence="1">
    <location>
        <begin position="54"/>
        <end position="78"/>
    </location>
</feature>
<keyword evidence="3" id="KW-1185">Reference proteome</keyword>
<sequence>MGSLIGLVSAAVGVPTQMSQWIASGSLQACFAGALLMGVFATVFYRRPLLEKCLLVLASLATLAMFSSGTMWLSFVLAEPCCLSCSLLFEVKSFHKLL</sequence>
<evidence type="ECO:0000256" key="1">
    <source>
        <dbReference type="SAM" id="Phobius"/>
    </source>
</evidence>
<dbReference type="AlphaFoldDB" id="A0A975DEV0"/>
<keyword evidence="1" id="KW-0472">Membrane</keyword>
<name>A0A975DEV0_9GAMM</name>
<keyword evidence="1" id="KW-0812">Transmembrane</keyword>
<dbReference type="EMBL" id="CP072133">
    <property type="protein sequence ID" value="QTH70528.1"/>
    <property type="molecule type" value="Genomic_DNA"/>
</dbReference>
<reference evidence="2" key="1">
    <citation type="submission" date="2021-03" db="EMBL/GenBank/DDBJ databases">
        <title>Complete Genome of Pseudoalteromonas xiamenensis STKMTI.2, a new potential marine bacterium producing anti-Vibrio compounds.</title>
        <authorList>
            <person name="Handayani D.P."/>
            <person name="Isnansetyo A."/>
            <person name="Istiqomah I."/>
            <person name="Jumina J."/>
        </authorList>
    </citation>
    <scope>NUCLEOTIDE SEQUENCE</scope>
    <source>
        <strain evidence="2">STKMTI.2</strain>
    </source>
</reference>
<dbReference type="RefSeq" id="WP_208842118.1">
    <property type="nucleotide sequence ID" value="NZ_CP072133.1"/>
</dbReference>
<protein>
    <submittedName>
        <fullName evidence="2">Uncharacterized protein</fullName>
    </submittedName>
</protein>
<evidence type="ECO:0000313" key="3">
    <source>
        <dbReference type="Proteomes" id="UP000664904"/>
    </source>
</evidence>